<comment type="similarity">
    <text evidence="1 3">Belongs to the peptidase C14A family.</text>
</comment>
<proteinExistence type="inferred from homology"/>
<reference evidence="7" key="2">
    <citation type="submission" date="2025-09" db="UniProtKB">
        <authorList>
            <consortium name="Ensembl"/>
        </authorList>
    </citation>
    <scope>IDENTIFICATION</scope>
</reference>
<dbReference type="PANTHER" id="PTHR48169:SF7">
    <property type="entry name" value="CASPASE 10"/>
    <property type="match status" value="1"/>
</dbReference>
<dbReference type="GO" id="GO:0004197">
    <property type="term" value="F:cysteine-type endopeptidase activity"/>
    <property type="evidence" value="ECO:0007669"/>
    <property type="project" value="InterPro"/>
</dbReference>
<dbReference type="GO" id="GO:0006915">
    <property type="term" value="P:apoptotic process"/>
    <property type="evidence" value="ECO:0007669"/>
    <property type="project" value="UniProtKB-KW"/>
</dbReference>
<evidence type="ECO:0000313" key="7">
    <source>
        <dbReference type="Ensembl" id="ENSHBUP00000003478.1"/>
    </source>
</evidence>
<dbReference type="PROSITE" id="PS50207">
    <property type="entry name" value="CASPASE_P10"/>
    <property type="match status" value="1"/>
</dbReference>
<evidence type="ECO:0000256" key="1">
    <source>
        <dbReference type="ARBA" id="ARBA00010134"/>
    </source>
</evidence>
<evidence type="ECO:0000256" key="2">
    <source>
        <dbReference type="ARBA" id="ARBA00022703"/>
    </source>
</evidence>
<evidence type="ECO:0000256" key="3">
    <source>
        <dbReference type="RuleBase" id="RU003971"/>
    </source>
</evidence>
<name>A0A3Q2V7Z7_HAPBU</name>
<evidence type="ECO:0000259" key="6">
    <source>
        <dbReference type="PROSITE" id="PS50208"/>
    </source>
</evidence>
<dbReference type="Ensembl" id="ENSHBUT00000010320.1">
    <property type="protein sequence ID" value="ENSHBUP00000003478.1"/>
    <property type="gene ID" value="ENSHBUG00000004725.1"/>
</dbReference>
<evidence type="ECO:0000256" key="4">
    <source>
        <dbReference type="SAM" id="Coils"/>
    </source>
</evidence>
<dbReference type="PANTHER" id="PTHR48169">
    <property type="entry name" value="DED DOMAIN-CONTAINING PROTEIN"/>
    <property type="match status" value="1"/>
</dbReference>
<dbReference type="SUPFAM" id="SSF52129">
    <property type="entry name" value="Caspase-like"/>
    <property type="match status" value="1"/>
</dbReference>
<dbReference type="PROSITE" id="PS50208">
    <property type="entry name" value="CASPASE_P20"/>
    <property type="match status" value="1"/>
</dbReference>
<dbReference type="Gene3D" id="3.40.50.1460">
    <property type="match status" value="1"/>
</dbReference>
<dbReference type="Pfam" id="PF00656">
    <property type="entry name" value="Peptidase_C14"/>
    <property type="match status" value="1"/>
</dbReference>
<dbReference type="GO" id="GO:0043067">
    <property type="term" value="P:regulation of programmed cell death"/>
    <property type="evidence" value="ECO:0007669"/>
    <property type="project" value="UniProtKB-ARBA"/>
</dbReference>
<evidence type="ECO:0000313" key="8">
    <source>
        <dbReference type="Proteomes" id="UP000264840"/>
    </source>
</evidence>
<dbReference type="PROSITE" id="PS01122">
    <property type="entry name" value="CASPASE_CYS"/>
    <property type="match status" value="1"/>
</dbReference>
<feature type="domain" description="Caspase family p20" evidence="6">
    <location>
        <begin position="120"/>
        <end position="133"/>
    </location>
</feature>
<accession>A0A3Q2V7Z7</accession>
<reference evidence="7" key="1">
    <citation type="submission" date="2025-08" db="UniProtKB">
        <authorList>
            <consortium name="Ensembl"/>
        </authorList>
    </citation>
    <scope>IDENTIFICATION</scope>
</reference>
<dbReference type="AlphaFoldDB" id="A0A3Q2V7Z7"/>
<dbReference type="GO" id="GO:0051604">
    <property type="term" value="P:protein maturation"/>
    <property type="evidence" value="ECO:0007669"/>
    <property type="project" value="UniProtKB-ARBA"/>
</dbReference>
<evidence type="ECO:0000259" key="5">
    <source>
        <dbReference type="PROSITE" id="PS50207"/>
    </source>
</evidence>
<keyword evidence="4" id="KW-0175">Coiled coil</keyword>
<sequence>MVDKDLEEHHAVPLTEVEENDDEQITELQTVRKSERVRTLTEKGKELQEKKLKGLQHRYTAVFEKWRYEARLSKVILRNEVSESELNELINNVNVARKDVQTIYEQIRQIQTPDADERRKPKVFLIQACQGSNIQRGVQMNDMEIDDDTSPLTIPEEADVLVAMATVEDHASLRHIVDGSWFVQSLCEQLKERCPRGEDIVSILHYVNDDVAHRETSSLAKQMPEVRFTLRKKLVLPPQCT</sequence>
<dbReference type="InterPro" id="IPR011600">
    <property type="entry name" value="Pept_C14_caspase"/>
</dbReference>
<protein>
    <submittedName>
        <fullName evidence="7">Uncharacterized protein</fullName>
    </submittedName>
</protein>
<dbReference type="InterPro" id="IPR029030">
    <property type="entry name" value="Caspase-like_dom_sf"/>
</dbReference>
<dbReference type="STRING" id="8153.ENSHBUP00000003478"/>
<dbReference type="GO" id="GO:0006508">
    <property type="term" value="P:proteolysis"/>
    <property type="evidence" value="ECO:0007669"/>
    <property type="project" value="InterPro"/>
</dbReference>
<dbReference type="InterPro" id="IPR002138">
    <property type="entry name" value="Pept_C14_p10"/>
</dbReference>
<keyword evidence="8" id="KW-1185">Reference proteome</keyword>
<dbReference type="SMART" id="SM00115">
    <property type="entry name" value="CASc"/>
    <property type="match status" value="1"/>
</dbReference>
<organism evidence="7 8">
    <name type="scientific">Haplochromis burtoni</name>
    <name type="common">Burton's mouthbrooder</name>
    <name type="synonym">Chromis burtoni</name>
    <dbReference type="NCBI Taxonomy" id="8153"/>
    <lineage>
        <taxon>Eukaryota</taxon>
        <taxon>Metazoa</taxon>
        <taxon>Chordata</taxon>
        <taxon>Craniata</taxon>
        <taxon>Vertebrata</taxon>
        <taxon>Euteleostomi</taxon>
        <taxon>Actinopterygii</taxon>
        <taxon>Neopterygii</taxon>
        <taxon>Teleostei</taxon>
        <taxon>Neoteleostei</taxon>
        <taxon>Acanthomorphata</taxon>
        <taxon>Ovalentaria</taxon>
        <taxon>Cichlomorphae</taxon>
        <taxon>Cichliformes</taxon>
        <taxon>Cichlidae</taxon>
        <taxon>African cichlids</taxon>
        <taxon>Pseudocrenilabrinae</taxon>
        <taxon>Haplochromini</taxon>
        <taxon>Haplochromis</taxon>
    </lineage>
</organism>
<dbReference type="InterPro" id="IPR015917">
    <property type="entry name" value="Pept_C14A"/>
</dbReference>
<feature type="coiled-coil region" evidence="4">
    <location>
        <begin position="79"/>
        <end position="106"/>
    </location>
</feature>
<dbReference type="Proteomes" id="UP000264840">
    <property type="component" value="Unplaced"/>
</dbReference>
<dbReference type="InterPro" id="IPR033139">
    <property type="entry name" value="Caspase_cys_AS"/>
</dbReference>
<feature type="domain" description="Caspase family p10" evidence="5">
    <location>
        <begin position="150"/>
        <end position="238"/>
    </location>
</feature>
<dbReference type="GeneTree" id="ENSGT00940000164225"/>
<keyword evidence="2" id="KW-0053">Apoptosis</keyword>
<dbReference type="InterPro" id="IPR001309">
    <property type="entry name" value="Pept_C14_p20"/>
</dbReference>
<dbReference type="GO" id="GO:0005737">
    <property type="term" value="C:cytoplasm"/>
    <property type="evidence" value="ECO:0007669"/>
    <property type="project" value="UniProtKB-ARBA"/>
</dbReference>